<keyword evidence="5" id="KW-0969">Cilium</keyword>
<keyword evidence="5" id="KW-0282">Flagellum</keyword>
<name>A0ABV2J226_9HYPH</name>
<comment type="similarity">
    <text evidence="2 4">Belongs to the FliE family.</text>
</comment>
<dbReference type="Proteomes" id="UP001549047">
    <property type="component" value="Unassembled WGS sequence"/>
</dbReference>
<evidence type="ECO:0000256" key="1">
    <source>
        <dbReference type="ARBA" id="ARBA00004117"/>
    </source>
</evidence>
<comment type="caution">
    <text evidence="5">The sequence shown here is derived from an EMBL/GenBank/DDBJ whole genome shotgun (WGS) entry which is preliminary data.</text>
</comment>
<dbReference type="EMBL" id="JBEPMB010000002">
    <property type="protein sequence ID" value="MET3613909.1"/>
    <property type="molecule type" value="Genomic_DNA"/>
</dbReference>
<dbReference type="PANTHER" id="PTHR34653:SF1">
    <property type="entry name" value="FLAGELLAR HOOK-BASAL BODY COMPLEX PROTEIN FLIE"/>
    <property type="match status" value="1"/>
</dbReference>
<proteinExistence type="inferred from homology"/>
<accession>A0ABV2J226</accession>
<keyword evidence="3 4" id="KW-0975">Bacterial flagellum</keyword>
<keyword evidence="6" id="KW-1185">Reference proteome</keyword>
<dbReference type="HAMAP" id="MF_00724">
    <property type="entry name" value="FliE"/>
    <property type="match status" value="1"/>
</dbReference>
<dbReference type="RefSeq" id="WP_354556404.1">
    <property type="nucleotide sequence ID" value="NZ_JBEPMB010000002.1"/>
</dbReference>
<reference evidence="5 6" key="1">
    <citation type="submission" date="2024-06" db="EMBL/GenBank/DDBJ databases">
        <title>Genomic Encyclopedia of Type Strains, Phase IV (KMG-IV): sequencing the most valuable type-strain genomes for metagenomic binning, comparative biology and taxonomic classification.</title>
        <authorList>
            <person name="Goeker M."/>
        </authorList>
    </citation>
    <scope>NUCLEOTIDE SEQUENCE [LARGE SCALE GENOMIC DNA]</scope>
    <source>
        <strain evidence="5 6">DSM 29780</strain>
    </source>
</reference>
<sequence>MIDPISLSSLVQNLSSVASKAATTAEDAAKAAGPSFVDVLKNAATDMFGELKNAETMSYKGVEGKASTREVVDAVMNADRSLQTAIAIRDKVVSAYLDITKMPI</sequence>
<comment type="subcellular location">
    <subcellularLocation>
        <location evidence="1 4">Bacterial flagellum basal body</location>
    </subcellularLocation>
</comment>
<evidence type="ECO:0000313" key="6">
    <source>
        <dbReference type="Proteomes" id="UP001549047"/>
    </source>
</evidence>
<protein>
    <recommendedName>
        <fullName evidence="4">Flagellar hook-basal body complex protein FliE</fullName>
    </recommendedName>
</protein>
<dbReference type="InterPro" id="IPR001624">
    <property type="entry name" value="FliE"/>
</dbReference>
<dbReference type="PANTHER" id="PTHR34653">
    <property type="match status" value="1"/>
</dbReference>
<dbReference type="Pfam" id="PF02049">
    <property type="entry name" value="FliE"/>
    <property type="match status" value="1"/>
</dbReference>
<organism evidence="5 6">
    <name type="scientific">Rhizobium aquaticum</name>
    <dbReference type="NCBI Taxonomy" id="1549636"/>
    <lineage>
        <taxon>Bacteria</taxon>
        <taxon>Pseudomonadati</taxon>
        <taxon>Pseudomonadota</taxon>
        <taxon>Alphaproteobacteria</taxon>
        <taxon>Hyphomicrobiales</taxon>
        <taxon>Rhizobiaceae</taxon>
        <taxon>Rhizobium/Agrobacterium group</taxon>
        <taxon>Rhizobium</taxon>
    </lineage>
</organism>
<evidence type="ECO:0000313" key="5">
    <source>
        <dbReference type="EMBL" id="MET3613909.1"/>
    </source>
</evidence>
<evidence type="ECO:0000256" key="3">
    <source>
        <dbReference type="ARBA" id="ARBA00023143"/>
    </source>
</evidence>
<keyword evidence="5" id="KW-0966">Cell projection</keyword>
<gene>
    <name evidence="4" type="primary">fliE</name>
    <name evidence="5" type="ORF">ABID16_002238</name>
</gene>
<evidence type="ECO:0000256" key="4">
    <source>
        <dbReference type="HAMAP-Rule" id="MF_00724"/>
    </source>
</evidence>
<evidence type="ECO:0000256" key="2">
    <source>
        <dbReference type="ARBA" id="ARBA00009272"/>
    </source>
</evidence>